<sequence length="347" mass="37713">MSRIFSGKCFHFKLSLPLDRRGRPWTRVAQDAGANLCRDPEKATHVLVELANEDMEIPVPTFQLAAQRIKKHRELPDLISLFGRLVDDDPWRIPVIRFVRIGWLESCLEAGKLLPESEWEVRGVTNSTLPPVPQSFLPSASDIFSLSGFSFAAQPPSGLPTQTLGKRKASLNEGNVAESSTKHRAMAHSCGGSPAAVGSSARRTRIGWDVSSGPLECPYTFHWLSNSTFTEGGVQEVPIPMIAARESLVRAYLLAAGVSMVSLLEATVVLVPLDPGQHRWSTSLRSALGSLPPLPSRCMLSWRFIEDSYVAGGLVDPEGYLINFTESEVAGTAEEGTSPIPEQGPAA</sequence>
<name>A0AAD9L844_PAPLA</name>
<accession>A0AAD9L844</accession>
<dbReference type="PROSITE" id="PS50172">
    <property type="entry name" value="BRCT"/>
    <property type="match status" value="1"/>
</dbReference>
<dbReference type="Gene3D" id="3.40.50.10190">
    <property type="entry name" value="BRCT domain"/>
    <property type="match status" value="1"/>
</dbReference>
<proteinExistence type="predicted"/>
<dbReference type="AlphaFoldDB" id="A0AAD9L844"/>
<dbReference type="EMBL" id="JAODAN010000002">
    <property type="protein sequence ID" value="KAK1926137.1"/>
    <property type="molecule type" value="Genomic_DNA"/>
</dbReference>
<dbReference type="Proteomes" id="UP001182556">
    <property type="component" value="Unassembled WGS sequence"/>
</dbReference>
<gene>
    <name evidence="2" type="ORF">DB88DRAFT_538066</name>
</gene>
<dbReference type="InterPro" id="IPR036420">
    <property type="entry name" value="BRCT_dom_sf"/>
</dbReference>
<comment type="caution">
    <text evidence="2">The sequence shown here is derived from an EMBL/GenBank/DDBJ whole genome shotgun (WGS) entry which is preliminary data.</text>
</comment>
<reference evidence="2" key="1">
    <citation type="submission" date="2023-02" db="EMBL/GenBank/DDBJ databases">
        <title>Identification and recombinant expression of a fungal hydrolase from Papiliotrema laurentii that hydrolyzes apple cutin and clears colloidal polyester polyurethane.</title>
        <authorList>
            <consortium name="DOE Joint Genome Institute"/>
            <person name="Roman V.A."/>
            <person name="Bojanowski C."/>
            <person name="Crable B.R."/>
            <person name="Wagner D.N."/>
            <person name="Hung C.S."/>
            <person name="Nadeau L.J."/>
            <person name="Schratz L."/>
            <person name="Haridas S."/>
            <person name="Pangilinan J."/>
            <person name="Lipzen A."/>
            <person name="Na H."/>
            <person name="Yan M."/>
            <person name="Ng V."/>
            <person name="Grigoriev I.V."/>
            <person name="Spatafora J.W."/>
            <person name="Barlow D."/>
            <person name="Biffinger J."/>
            <person name="Kelley-Loughnane N."/>
            <person name="Varaljay V.A."/>
            <person name="Crookes-Goodson W.J."/>
        </authorList>
    </citation>
    <scope>NUCLEOTIDE SEQUENCE</scope>
    <source>
        <strain evidence="2">5307AH</strain>
    </source>
</reference>
<evidence type="ECO:0000313" key="2">
    <source>
        <dbReference type="EMBL" id="KAK1926137.1"/>
    </source>
</evidence>
<feature type="domain" description="BRCT" evidence="1">
    <location>
        <begin position="1"/>
        <end position="121"/>
    </location>
</feature>
<evidence type="ECO:0000259" key="1">
    <source>
        <dbReference type="PROSITE" id="PS50172"/>
    </source>
</evidence>
<organism evidence="2 3">
    <name type="scientific">Papiliotrema laurentii</name>
    <name type="common">Cryptococcus laurentii</name>
    <dbReference type="NCBI Taxonomy" id="5418"/>
    <lineage>
        <taxon>Eukaryota</taxon>
        <taxon>Fungi</taxon>
        <taxon>Dikarya</taxon>
        <taxon>Basidiomycota</taxon>
        <taxon>Agaricomycotina</taxon>
        <taxon>Tremellomycetes</taxon>
        <taxon>Tremellales</taxon>
        <taxon>Rhynchogastremaceae</taxon>
        <taxon>Papiliotrema</taxon>
    </lineage>
</organism>
<dbReference type="SUPFAM" id="SSF52113">
    <property type="entry name" value="BRCT domain"/>
    <property type="match status" value="1"/>
</dbReference>
<dbReference type="InterPro" id="IPR001357">
    <property type="entry name" value="BRCT_dom"/>
</dbReference>
<protein>
    <recommendedName>
        <fullName evidence="1">BRCT domain-containing protein</fullName>
    </recommendedName>
</protein>
<evidence type="ECO:0000313" key="3">
    <source>
        <dbReference type="Proteomes" id="UP001182556"/>
    </source>
</evidence>
<keyword evidence="3" id="KW-1185">Reference proteome</keyword>